<feature type="transmembrane region" description="Helical" evidence="1">
    <location>
        <begin position="432"/>
        <end position="452"/>
    </location>
</feature>
<dbReference type="Gene3D" id="3.30.70.1430">
    <property type="entry name" value="Multidrug efflux transporter AcrB pore domain"/>
    <property type="match status" value="2"/>
</dbReference>
<keyword evidence="3" id="KW-1185">Reference proteome</keyword>
<dbReference type="InterPro" id="IPR001036">
    <property type="entry name" value="Acrflvin-R"/>
</dbReference>
<dbReference type="EMBL" id="JACIEE010000005">
    <property type="protein sequence ID" value="MBB3977631.1"/>
    <property type="molecule type" value="Genomic_DNA"/>
</dbReference>
<comment type="caution">
    <text evidence="2">The sequence shown here is derived from an EMBL/GenBank/DDBJ whole genome shotgun (WGS) entry which is preliminary data.</text>
</comment>
<sequence>MNGNISAWAIRNPLPSILLFVVLTVVGLYSFVKLPITYFPTIITSAVKVTVEQSGATPVELETEVTRLVENAIASLPAIKELSSTIGEGRSVTTVEFELGLVSPDRAMADVRDAVARIRGDLPGTIDEPVIERIEEEAQSVVTYAVSSQDMTVAELSWFVDDTVTRDLQGLSGVGRVERIGGAEREIHVELDADRLQALSLSVSSINETIVESQLDRSGGRGDMEGSEQVLTTTGAAKTVADLAEERLSLSGENSVRLADVAAVRDTVAEPRAFASLNGADIVGFAIYRSQGASDVAVAAAVAGSVEKLGTAHPDLRFGLVNDNVSYTAGNYHSAMNTLLEGAALSIVVVFLFLRDWRATLVAAVALPLSIIPTFFALDLLGFSLNILSLLAITLVTGILVDDAIVEIENVVRHRNMGKSAYRAALDASDEIGLAVIAISATIIAVFAPVGLMSGVVGLYFREFGLTVAIAVFFSLLVARLITPIMAAYVMTGAPPSEEHKGRLSVAYEAMLRLTLRWKWATVASAVGLFGLSIVSLMSVPTTFLPEEDTGRLTLTVELPPGATLDETRKVTDGISAEVGRLGEVEGVLVRAGSSMVGQQDVRYAVVSIELKHKTERDRSSFAIEAELEKTLAGIPDVRLRFLNDRGGRDLSFSVLGSDGDAVQQATDRILREMAAEGSFIGPASDNVAMRPELKVTVDADKAATLGVSTAAIASTMRISTIGDVDSRLANFVEGSRQIPIRVVLDRAARSRLPIFETLSVPTAAGGQVPLSAVAASSFDETVASIDRFDRQRRIEISADMAAGLTSGQGLERLFRLDSVRNLPEGVRVQATGDSDTEGEIFESFAVAMGAGIMLVLIVLILLFKSMLSPWTILASLPLSIGGVAAALLVSGQTISLPVVIGILMLMGIVTKNAIMLVDFAIEREAHGLSRPEAVVEACLERVRPIVMTTLAMVGGMLPSAFGVGDGGEFRAPMAIAVIGGLLVSTVLSLIVIPSFHLILSGIGDRLNLVFRPLLQSAEAGPGGIRQ</sequence>
<feature type="transmembrane region" description="Helical" evidence="1">
    <location>
        <begin position="943"/>
        <end position="962"/>
    </location>
</feature>
<feature type="transmembrane region" description="Helical" evidence="1">
    <location>
        <begin position="387"/>
        <end position="412"/>
    </location>
</feature>
<dbReference type="PANTHER" id="PTHR32063:SF77">
    <property type="entry name" value="ACR FAMILY TRANSPORT PROTEIN"/>
    <property type="match status" value="1"/>
</dbReference>
<proteinExistence type="predicted"/>
<gene>
    <name evidence="2" type="ORF">GGQ64_002837</name>
</gene>
<dbReference type="RefSeq" id="WP_183805234.1">
    <property type="nucleotide sequence ID" value="NZ_JACIEE010000005.1"/>
</dbReference>
<feature type="transmembrane region" description="Helical" evidence="1">
    <location>
        <begin position="897"/>
        <end position="922"/>
    </location>
</feature>
<dbReference type="Proteomes" id="UP000574761">
    <property type="component" value="Unassembled WGS sequence"/>
</dbReference>
<dbReference type="Pfam" id="PF00873">
    <property type="entry name" value="ACR_tran"/>
    <property type="match status" value="1"/>
</dbReference>
<dbReference type="GO" id="GO:0042910">
    <property type="term" value="F:xenobiotic transmembrane transporter activity"/>
    <property type="evidence" value="ECO:0007669"/>
    <property type="project" value="TreeGrafter"/>
</dbReference>
<name>A0A7W6D6E8_9HYPH</name>
<dbReference type="Gene3D" id="3.30.70.1320">
    <property type="entry name" value="Multidrug efflux transporter AcrB pore domain like"/>
    <property type="match status" value="1"/>
</dbReference>
<feature type="transmembrane region" description="Helical" evidence="1">
    <location>
        <begin position="12"/>
        <end position="32"/>
    </location>
</feature>
<dbReference type="Gene3D" id="3.30.2090.10">
    <property type="entry name" value="Multidrug efflux transporter AcrB TolC docking domain, DN and DC subdomains"/>
    <property type="match status" value="2"/>
</dbReference>
<feature type="transmembrane region" description="Helical" evidence="1">
    <location>
        <begin position="335"/>
        <end position="354"/>
    </location>
</feature>
<feature type="transmembrane region" description="Helical" evidence="1">
    <location>
        <begin position="974"/>
        <end position="1000"/>
    </location>
</feature>
<feature type="transmembrane region" description="Helical" evidence="1">
    <location>
        <begin position="845"/>
        <end position="864"/>
    </location>
</feature>
<feature type="transmembrane region" description="Helical" evidence="1">
    <location>
        <begin position="464"/>
        <end position="482"/>
    </location>
</feature>
<keyword evidence="1" id="KW-0472">Membrane</keyword>
<feature type="transmembrane region" description="Helical" evidence="1">
    <location>
        <begin position="361"/>
        <end position="381"/>
    </location>
</feature>
<keyword evidence="1" id="KW-1133">Transmembrane helix</keyword>
<dbReference type="AlphaFoldDB" id="A0A7W6D6E8"/>
<dbReference type="SUPFAM" id="SSF82693">
    <property type="entry name" value="Multidrug efflux transporter AcrB pore domain, PN1, PN2, PC1 and PC2 subdomains"/>
    <property type="match status" value="3"/>
</dbReference>
<feature type="transmembrane region" description="Helical" evidence="1">
    <location>
        <begin position="520"/>
        <end position="540"/>
    </location>
</feature>
<dbReference type="SUPFAM" id="SSF82714">
    <property type="entry name" value="Multidrug efflux transporter AcrB TolC docking domain, DN and DC subdomains"/>
    <property type="match status" value="2"/>
</dbReference>
<dbReference type="GO" id="GO:0005886">
    <property type="term" value="C:plasma membrane"/>
    <property type="evidence" value="ECO:0007669"/>
    <property type="project" value="TreeGrafter"/>
</dbReference>
<keyword evidence="1" id="KW-0812">Transmembrane</keyword>
<dbReference type="PANTHER" id="PTHR32063">
    <property type="match status" value="1"/>
</dbReference>
<dbReference type="Gene3D" id="3.30.70.1440">
    <property type="entry name" value="Multidrug efflux transporter AcrB pore domain"/>
    <property type="match status" value="1"/>
</dbReference>
<protein>
    <submittedName>
        <fullName evidence="2">Hydrophobe/amphiphile efflux-1 (HAE1) family protein</fullName>
    </submittedName>
</protein>
<dbReference type="Gene3D" id="1.20.1640.10">
    <property type="entry name" value="Multidrug efflux transporter AcrB transmembrane domain"/>
    <property type="match status" value="2"/>
</dbReference>
<feature type="transmembrane region" description="Helical" evidence="1">
    <location>
        <begin position="871"/>
        <end position="891"/>
    </location>
</feature>
<organism evidence="2 3">
    <name type="scientific">Mycoplana azooxidifex</name>
    <dbReference type="NCBI Taxonomy" id="1636188"/>
    <lineage>
        <taxon>Bacteria</taxon>
        <taxon>Pseudomonadati</taxon>
        <taxon>Pseudomonadota</taxon>
        <taxon>Alphaproteobacteria</taxon>
        <taxon>Hyphomicrobiales</taxon>
        <taxon>Rhizobiaceae</taxon>
        <taxon>Mycoplana</taxon>
    </lineage>
</organism>
<evidence type="ECO:0000256" key="1">
    <source>
        <dbReference type="SAM" id="Phobius"/>
    </source>
</evidence>
<evidence type="ECO:0000313" key="3">
    <source>
        <dbReference type="Proteomes" id="UP000574761"/>
    </source>
</evidence>
<reference evidence="2 3" key="1">
    <citation type="submission" date="2020-08" db="EMBL/GenBank/DDBJ databases">
        <title>Genomic Encyclopedia of Type Strains, Phase IV (KMG-IV): sequencing the most valuable type-strain genomes for metagenomic binning, comparative biology and taxonomic classification.</title>
        <authorList>
            <person name="Goeker M."/>
        </authorList>
    </citation>
    <scope>NUCLEOTIDE SEQUENCE [LARGE SCALE GENOMIC DNA]</scope>
    <source>
        <strain evidence="2 3">DSM 100211</strain>
    </source>
</reference>
<dbReference type="SUPFAM" id="SSF82866">
    <property type="entry name" value="Multidrug efflux transporter AcrB transmembrane domain"/>
    <property type="match status" value="2"/>
</dbReference>
<accession>A0A7W6D6E8</accession>
<dbReference type="PRINTS" id="PR00702">
    <property type="entry name" value="ACRIFLAVINRP"/>
</dbReference>
<dbReference type="InterPro" id="IPR027463">
    <property type="entry name" value="AcrB_DN_DC_subdom"/>
</dbReference>
<evidence type="ECO:0000313" key="2">
    <source>
        <dbReference type="EMBL" id="MBB3977631.1"/>
    </source>
</evidence>